<sequence length="150" mass="17641">MSSTIYCNQNKPLFKVNIPRRVRNRNSKQPLKPKPVTYDTCFNIFLKDPKNITIPQPPNWVLQELETIRIIYPSKQKPKPRKQVTSNPSKPINGFILFRSYYSRWGYGIKQTMLSQLLAKFWKSSDTDQALWDYFALQYSTVGCEMGVWV</sequence>
<dbReference type="GO" id="GO:0045895">
    <property type="term" value="P:positive regulation of mating-type specific transcription, DNA-templated"/>
    <property type="evidence" value="ECO:0007669"/>
    <property type="project" value="InterPro"/>
</dbReference>
<reference key="2">
    <citation type="submission" date="2011-08" db="EMBL/GenBank/DDBJ databases">
        <title>Genome sequence of Naumovozyma castellii.</title>
        <authorList>
            <person name="Gordon J.L."/>
            <person name="Armisen D."/>
            <person name="Proux-Wera E."/>
            <person name="OhEigeartaigh S.S."/>
            <person name="Byrne K.P."/>
            <person name="Wolfe K.H."/>
        </authorList>
    </citation>
    <scope>NUCLEOTIDE SEQUENCE</scope>
    <source>
        <strain>Type strain:CBS 4309</strain>
    </source>
</reference>
<reference evidence="7 8" key="1">
    <citation type="journal article" date="2011" name="Proc. Natl. Acad. Sci. U.S.A.">
        <title>Evolutionary erosion of yeast sex chromosomes by mating-type switching accidents.</title>
        <authorList>
            <person name="Gordon J.L."/>
            <person name="Armisen D."/>
            <person name="Proux-Wera E."/>
            <person name="Oheigeartaigh S.S."/>
            <person name="Byrne K.P."/>
            <person name="Wolfe K.H."/>
        </authorList>
    </citation>
    <scope>NUCLEOTIDE SEQUENCE [LARGE SCALE GENOMIC DNA]</scope>
    <source>
        <strain evidence="8">ATCC 76901 / BCRC 22586 / CBS 4309 / NBRC 1992 / NRRL Y-12630</strain>
    </source>
</reference>
<comment type="similarity">
    <text evidence="5">Belongs to the MATALPHA1 family.</text>
</comment>
<dbReference type="InterPro" id="IPR006856">
    <property type="entry name" value="MATalpha_HMGbox"/>
</dbReference>
<keyword evidence="1 5" id="KW-0805">Transcription regulation</keyword>
<dbReference type="KEGG" id="ncs:NCAS_0B09150"/>
<keyword evidence="3 5" id="KW-0804">Transcription</keyword>
<dbReference type="FunCoup" id="G0VAX1">
    <property type="interactions" value="57"/>
</dbReference>
<dbReference type="HOGENOM" id="CLU_118234_0_0_1"/>
<dbReference type="GO" id="GO:0008301">
    <property type="term" value="F:DNA binding, bending"/>
    <property type="evidence" value="ECO:0007669"/>
    <property type="project" value="InterPro"/>
</dbReference>
<dbReference type="InParanoid" id="G0VAX1"/>
<dbReference type="Proteomes" id="UP000001640">
    <property type="component" value="Chromosome 2"/>
</dbReference>
<dbReference type="EMBL" id="HE576753">
    <property type="protein sequence ID" value="CCC68999.1"/>
    <property type="molecule type" value="Genomic_DNA"/>
</dbReference>
<dbReference type="OrthoDB" id="5398665at2759"/>
<organism evidence="7 8">
    <name type="scientific">Naumovozyma castellii</name>
    <name type="common">Yeast</name>
    <name type="synonym">Saccharomyces castellii</name>
    <dbReference type="NCBI Taxonomy" id="27288"/>
    <lineage>
        <taxon>Eukaryota</taxon>
        <taxon>Fungi</taxon>
        <taxon>Dikarya</taxon>
        <taxon>Ascomycota</taxon>
        <taxon>Saccharomycotina</taxon>
        <taxon>Saccharomycetes</taxon>
        <taxon>Saccharomycetales</taxon>
        <taxon>Saccharomycetaceae</taxon>
        <taxon>Naumovozyma</taxon>
    </lineage>
</organism>
<evidence type="ECO:0000256" key="4">
    <source>
        <dbReference type="ARBA" id="ARBA00023242"/>
    </source>
</evidence>
<keyword evidence="2 5" id="KW-0238">DNA-binding</keyword>
<dbReference type="PROSITE" id="PS51325">
    <property type="entry name" value="ALPHA_BOX"/>
    <property type="match status" value="1"/>
</dbReference>
<dbReference type="STRING" id="1064592.G0VAX1"/>
<keyword evidence="4 5" id="KW-0539">Nucleus</keyword>
<accession>G0VAX1</accession>
<keyword evidence="8" id="KW-1185">Reference proteome</keyword>
<evidence type="ECO:0000313" key="7">
    <source>
        <dbReference type="EMBL" id="CCC68999.1"/>
    </source>
</evidence>
<evidence type="ECO:0000256" key="3">
    <source>
        <dbReference type="ARBA" id="ARBA00023163"/>
    </source>
</evidence>
<dbReference type="RefSeq" id="XP_003675368.1">
    <property type="nucleotide sequence ID" value="XM_003675320.1"/>
</dbReference>
<comment type="subcellular location">
    <subcellularLocation>
        <location evidence="5">Nucleus</location>
    </subcellularLocation>
</comment>
<dbReference type="GO" id="GO:0005634">
    <property type="term" value="C:nucleus"/>
    <property type="evidence" value="ECO:0007669"/>
    <property type="project" value="UniProtKB-SubCell"/>
</dbReference>
<evidence type="ECO:0000313" key="8">
    <source>
        <dbReference type="Proteomes" id="UP000001640"/>
    </source>
</evidence>
<evidence type="ECO:0000256" key="2">
    <source>
        <dbReference type="ARBA" id="ARBA00023125"/>
    </source>
</evidence>
<protein>
    <recommendedName>
        <fullName evidence="6">Alpha box domain-containing protein</fullName>
    </recommendedName>
</protein>
<gene>
    <name evidence="7" type="primary">NCAS0B09150</name>
    <name evidence="7" type="ordered locus">NCAS_0B09150</name>
</gene>
<evidence type="ECO:0000259" key="6">
    <source>
        <dbReference type="PROSITE" id="PS51325"/>
    </source>
</evidence>
<dbReference type="OMA" id="MSSTIYC"/>
<evidence type="ECO:0000256" key="5">
    <source>
        <dbReference type="RuleBase" id="RU003516"/>
    </source>
</evidence>
<name>G0VAX1_NAUCA</name>
<evidence type="ECO:0000256" key="1">
    <source>
        <dbReference type="ARBA" id="ARBA00023015"/>
    </source>
</evidence>
<dbReference type="GeneID" id="96902554"/>
<dbReference type="AlphaFoldDB" id="G0VAX1"/>
<feature type="domain" description="Alpha box" evidence="6">
    <location>
        <begin position="87"/>
        <end position="143"/>
    </location>
</feature>
<proteinExistence type="inferred from homology"/>
<dbReference type="Pfam" id="PF04769">
    <property type="entry name" value="MATalpha_HMGbox"/>
    <property type="match status" value="1"/>
</dbReference>